<accession>A0A182T8I2</accession>
<dbReference type="InterPro" id="IPR051333">
    <property type="entry name" value="CLIP_Serine_Protease"/>
</dbReference>
<dbReference type="GO" id="GO:0004252">
    <property type="term" value="F:serine-type endopeptidase activity"/>
    <property type="evidence" value="ECO:0007669"/>
    <property type="project" value="InterPro"/>
</dbReference>
<dbReference type="InterPro" id="IPR001254">
    <property type="entry name" value="Trypsin_dom"/>
</dbReference>
<dbReference type="InterPro" id="IPR043504">
    <property type="entry name" value="Peptidase_S1_PA_chymotrypsin"/>
</dbReference>
<dbReference type="PANTHER" id="PTHR24260">
    <property type="match status" value="1"/>
</dbReference>
<dbReference type="PANTHER" id="PTHR24260:SF136">
    <property type="entry name" value="GH08193P-RELATED"/>
    <property type="match status" value="1"/>
</dbReference>
<comment type="similarity">
    <text evidence="1">Belongs to the peptidase S1 family. CLIP subfamily.</text>
</comment>
<proteinExistence type="inferred from homology"/>
<dbReference type="SMART" id="SM00020">
    <property type="entry name" value="Tryp_SPc"/>
    <property type="match status" value="1"/>
</dbReference>
<reference evidence="4" key="1">
    <citation type="submission" date="2013-09" db="EMBL/GenBank/DDBJ databases">
        <title>The Genome Sequence of Anopheles maculatus species B.</title>
        <authorList>
            <consortium name="The Broad Institute Genomics Platform"/>
            <person name="Neafsey D.E."/>
            <person name="Besansky N."/>
            <person name="Howell P."/>
            <person name="Walton C."/>
            <person name="Young S.K."/>
            <person name="Zeng Q."/>
            <person name="Gargeya S."/>
            <person name="Fitzgerald M."/>
            <person name="Haas B."/>
            <person name="Abouelleil A."/>
            <person name="Allen A.W."/>
            <person name="Alvarado L."/>
            <person name="Arachchi H.M."/>
            <person name="Berlin A.M."/>
            <person name="Chapman S.B."/>
            <person name="Gainer-Dewar J."/>
            <person name="Goldberg J."/>
            <person name="Griggs A."/>
            <person name="Gujja S."/>
            <person name="Hansen M."/>
            <person name="Howarth C."/>
            <person name="Imamovic A."/>
            <person name="Ireland A."/>
            <person name="Larimer J."/>
            <person name="McCowan C."/>
            <person name="Murphy C."/>
            <person name="Pearson M."/>
            <person name="Poon T.W."/>
            <person name="Priest M."/>
            <person name="Roberts A."/>
            <person name="Saif S."/>
            <person name="Shea T."/>
            <person name="Sisk P."/>
            <person name="Sykes S."/>
            <person name="Wortman J."/>
            <person name="Nusbaum C."/>
            <person name="Birren B."/>
        </authorList>
    </citation>
    <scope>NUCLEOTIDE SEQUENCE [LARGE SCALE GENOMIC DNA]</scope>
    <source>
        <strain evidence="4">maculatus3</strain>
    </source>
</reference>
<dbReference type="EnsemblMetazoa" id="AMAM021762-RA">
    <property type="protein sequence ID" value="AMAM021762-PA"/>
    <property type="gene ID" value="AMAM021762"/>
</dbReference>
<evidence type="ECO:0000259" key="2">
    <source>
        <dbReference type="PROSITE" id="PS50240"/>
    </source>
</evidence>
<sequence length="452" mass="50319">MILIREVSLEAAHCVFIANKLIPANQISVRVGSIRLTDPSEYEQVHKVREVIVHPGFKARRFVHDIALIKLATNITMTKFVQPVCLWTMDSNQELIVGRNGTVLGFGLTEQDRVSENLKQAAVGVVDTLTCIANDRAAFGTQLTPEMFCGGGQEGVSACNGDSGGGLFLENEGKWFVRGIVSFIPTHKKTGLCDTSKYTAFTDVAKYMGWIEQYINPNVLVFDTDDYDVDYEEKLPLVDLSTCGVSSTTFLADKLRSTTPWLGNVVVYPTFYSRCAVTLISQWYAVGPARCFENSGSELRIRLGDYKDTKNSTCFDRDGTTVCNTPPQTLQIHRIIIHPRYSRKQFTDNIALIELLTPVDTTQPNARPICLPIVKELYTNKTTDLSVVNFSYSNQSFEGKAINYVNESYCQAAYSEEGLTLSLKEKRICGVLSDQDQVDCVPLKSGMALQER</sequence>
<dbReference type="SUPFAM" id="SSF50494">
    <property type="entry name" value="Trypsin-like serine proteases"/>
    <property type="match status" value="2"/>
</dbReference>
<dbReference type="InterPro" id="IPR009003">
    <property type="entry name" value="Peptidase_S1_PA"/>
</dbReference>
<dbReference type="GO" id="GO:0006508">
    <property type="term" value="P:proteolysis"/>
    <property type="evidence" value="ECO:0007669"/>
    <property type="project" value="InterPro"/>
</dbReference>
<dbReference type="CDD" id="cd00190">
    <property type="entry name" value="Tryp_SPc"/>
    <property type="match status" value="1"/>
</dbReference>
<dbReference type="VEuPathDB" id="VectorBase:AMAM021762"/>
<name>A0A182T8I2_9DIPT</name>
<dbReference type="AlphaFoldDB" id="A0A182T8I2"/>
<keyword evidence="4" id="KW-1185">Reference proteome</keyword>
<feature type="domain" description="Peptidase S1" evidence="2">
    <location>
        <begin position="245"/>
        <end position="452"/>
    </location>
</feature>
<organism evidence="3 4">
    <name type="scientific">Anopheles maculatus</name>
    <dbReference type="NCBI Taxonomy" id="74869"/>
    <lineage>
        <taxon>Eukaryota</taxon>
        <taxon>Metazoa</taxon>
        <taxon>Ecdysozoa</taxon>
        <taxon>Arthropoda</taxon>
        <taxon>Hexapoda</taxon>
        <taxon>Insecta</taxon>
        <taxon>Pterygota</taxon>
        <taxon>Neoptera</taxon>
        <taxon>Endopterygota</taxon>
        <taxon>Diptera</taxon>
        <taxon>Nematocera</taxon>
        <taxon>Culicoidea</taxon>
        <taxon>Culicidae</taxon>
        <taxon>Anophelinae</taxon>
        <taxon>Anopheles</taxon>
        <taxon>Anopheles maculatus group</taxon>
    </lineage>
</organism>
<evidence type="ECO:0000256" key="1">
    <source>
        <dbReference type="ARBA" id="ARBA00024195"/>
    </source>
</evidence>
<feature type="domain" description="Peptidase S1" evidence="2">
    <location>
        <begin position="1"/>
        <end position="216"/>
    </location>
</feature>
<evidence type="ECO:0000313" key="3">
    <source>
        <dbReference type="EnsemblMetazoa" id="AMAM021762-PA"/>
    </source>
</evidence>
<dbReference type="Pfam" id="PF00089">
    <property type="entry name" value="Trypsin"/>
    <property type="match status" value="2"/>
</dbReference>
<dbReference type="PROSITE" id="PS50240">
    <property type="entry name" value="TRYPSIN_DOM"/>
    <property type="match status" value="2"/>
</dbReference>
<evidence type="ECO:0000313" key="4">
    <source>
        <dbReference type="Proteomes" id="UP000075901"/>
    </source>
</evidence>
<reference evidence="3" key="2">
    <citation type="submission" date="2020-05" db="UniProtKB">
        <authorList>
            <consortium name="EnsemblMetazoa"/>
        </authorList>
    </citation>
    <scope>IDENTIFICATION</scope>
    <source>
        <strain evidence="3">maculatus3</strain>
    </source>
</reference>
<dbReference type="Gene3D" id="2.40.10.10">
    <property type="entry name" value="Trypsin-like serine proteases"/>
    <property type="match status" value="2"/>
</dbReference>
<dbReference type="Proteomes" id="UP000075901">
    <property type="component" value="Unassembled WGS sequence"/>
</dbReference>
<protein>
    <recommendedName>
        <fullName evidence="2">Peptidase S1 domain-containing protein</fullName>
    </recommendedName>
</protein>